<sequence length="75" mass="8700">MSTSSPWLTIDEAKEYARLGKNQIYTACRTRRLKARQTVAPQGKWLIHRDDLDAWLRGDIVEKPTRRTSKLKSVS</sequence>
<dbReference type="AlphaFoldDB" id="A0A8I1D9X9"/>
<dbReference type="Proteomes" id="UP000627573">
    <property type="component" value="Unassembled WGS sequence"/>
</dbReference>
<gene>
    <name evidence="2" type="ORF">I3517_27195</name>
</gene>
<evidence type="ECO:0000313" key="3">
    <source>
        <dbReference type="Proteomes" id="UP000627573"/>
    </source>
</evidence>
<comment type="caution">
    <text evidence="2">The sequence shown here is derived from an EMBL/GenBank/DDBJ whole genome shotgun (WGS) entry which is preliminary data.</text>
</comment>
<keyword evidence="3" id="KW-1185">Reference proteome</keyword>
<evidence type="ECO:0000313" key="2">
    <source>
        <dbReference type="EMBL" id="MBH5146294.1"/>
    </source>
</evidence>
<protein>
    <submittedName>
        <fullName evidence="2">Helix-turn-helix domain-containing protein</fullName>
    </submittedName>
</protein>
<feature type="domain" description="Helix-turn-helix" evidence="1">
    <location>
        <begin position="7"/>
        <end position="57"/>
    </location>
</feature>
<dbReference type="InterPro" id="IPR041657">
    <property type="entry name" value="HTH_17"/>
</dbReference>
<dbReference type="EMBL" id="JAECSB010000085">
    <property type="protein sequence ID" value="MBH5146294.1"/>
    <property type="molecule type" value="Genomic_DNA"/>
</dbReference>
<evidence type="ECO:0000259" key="1">
    <source>
        <dbReference type="Pfam" id="PF12728"/>
    </source>
</evidence>
<reference evidence="2 3" key="1">
    <citation type="submission" date="2020-12" db="EMBL/GenBank/DDBJ databases">
        <title>Draft genome sequence of furan degrading bacterial strain FUR100.</title>
        <authorList>
            <person name="Woiski C."/>
        </authorList>
    </citation>
    <scope>NUCLEOTIDE SEQUENCE [LARGE SCALE GENOMIC DNA]</scope>
    <source>
        <strain evidence="2 3">FUR100</strain>
    </source>
</reference>
<dbReference type="RefSeq" id="WP_054780955.1">
    <property type="nucleotide sequence ID" value="NZ_JAECSB010000085.1"/>
</dbReference>
<organism evidence="2 3">
    <name type="scientific">Rhodococcus erythropolis</name>
    <name type="common">Arthrobacter picolinophilus</name>
    <dbReference type="NCBI Taxonomy" id="1833"/>
    <lineage>
        <taxon>Bacteria</taxon>
        <taxon>Bacillati</taxon>
        <taxon>Actinomycetota</taxon>
        <taxon>Actinomycetes</taxon>
        <taxon>Mycobacteriales</taxon>
        <taxon>Nocardiaceae</taxon>
        <taxon>Rhodococcus</taxon>
        <taxon>Rhodococcus erythropolis group</taxon>
    </lineage>
</organism>
<accession>A0A8I1D9X9</accession>
<name>A0A8I1D9X9_RHOER</name>
<proteinExistence type="predicted"/>
<dbReference type="Pfam" id="PF12728">
    <property type="entry name" value="HTH_17"/>
    <property type="match status" value="1"/>
</dbReference>